<dbReference type="SUPFAM" id="SSF53720">
    <property type="entry name" value="ALDH-like"/>
    <property type="match status" value="1"/>
</dbReference>
<name>A0A1G8C292_9BACI</name>
<dbReference type="GO" id="GO:0004029">
    <property type="term" value="F:aldehyde dehydrogenase (NAD+) activity"/>
    <property type="evidence" value="ECO:0007669"/>
    <property type="project" value="UniProtKB-EC"/>
</dbReference>
<comment type="subunit">
    <text evidence="2">Homotetramer.</text>
</comment>
<protein>
    <recommendedName>
        <fullName evidence="5">aldehyde dehydrogenase (NAD(+))</fullName>
        <ecNumber evidence="5">1.2.1.3</ecNumber>
    </recommendedName>
</protein>
<dbReference type="Pfam" id="PF00171">
    <property type="entry name" value="Aldedh"/>
    <property type="match status" value="1"/>
</dbReference>
<evidence type="ECO:0000313" key="9">
    <source>
        <dbReference type="EMBL" id="SDH39448.1"/>
    </source>
</evidence>
<dbReference type="FunFam" id="3.40.309.10:FF:000005">
    <property type="entry name" value="1-pyrroline-5-carboxylate dehydrogenase 1"/>
    <property type="match status" value="1"/>
</dbReference>
<dbReference type="PROSITE" id="PS00687">
    <property type="entry name" value="ALDEHYDE_DEHYDR_GLU"/>
    <property type="match status" value="1"/>
</dbReference>
<dbReference type="RefSeq" id="WP_245705190.1">
    <property type="nucleotide sequence ID" value="NZ_FNDK01000005.1"/>
</dbReference>
<accession>A0A1G8C292</accession>
<evidence type="ECO:0000256" key="2">
    <source>
        <dbReference type="ARBA" id="ARBA00011881"/>
    </source>
</evidence>
<proteinExistence type="inferred from homology"/>
<dbReference type="InterPro" id="IPR016162">
    <property type="entry name" value="Ald_DH_N"/>
</dbReference>
<dbReference type="GO" id="GO:0004657">
    <property type="term" value="F:proline dehydrogenase activity"/>
    <property type="evidence" value="ECO:0007669"/>
    <property type="project" value="UniProtKB-ARBA"/>
</dbReference>
<dbReference type="EC" id="1.2.1.3" evidence="5"/>
<evidence type="ECO:0000256" key="5">
    <source>
        <dbReference type="ARBA" id="ARBA00024226"/>
    </source>
</evidence>
<evidence type="ECO:0000313" key="10">
    <source>
        <dbReference type="Proteomes" id="UP000199163"/>
    </source>
</evidence>
<dbReference type="InterPro" id="IPR015590">
    <property type="entry name" value="Aldehyde_DH_dom"/>
</dbReference>
<reference evidence="9 10" key="1">
    <citation type="submission" date="2016-10" db="EMBL/GenBank/DDBJ databases">
        <authorList>
            <person name="de Groot N.N."/>
        </authorList>
    </citation>
    <scope>NUCLEOTIDE SEQUENCE [LARGE SCALE GENOMIC DNA]</scope>
    <source>
        <strain evidence="9 10">DSM 21632</strain>
    </source>
</reference>
<dbReference type="InterPro" id="IPR016160">
    <property type="entry name" value="Ald_DH_CS_CYS"/>
</dbReference>
<dbReference type="PROSITE" id="PS00070">
    <property type="entry name" value="ALDEHYDE_DEHYDR_CYS"/>
    <property type="match status" value="1"/>
</dbReference>
<evidence type="ECO:0000256" key="4">
    <source>
        <dbReference type="ARBA" id="ARBA00023027"/>
    </source>
</evidence>
<dbReference type="FunFam" id="3.40.605.10:FF:000007">
    <property type="entry name" value="NAD/NADP-dependent betaine aldehyde dehydrogenase"/>
    <property type="match status" value="1"/>
</dbReference>
<organism evidence="9 10">
    <name type="scientific">Alteribacillus persepolensis</name>
    <dbReference type="NCBI Taxonomy" id="568899"/>
    <lineage>
        <taxon>Bacteria</taxon>
        <taxon>Bacillati</taxon>
        <taxon>Bacillota</taxon>
        <taxon>Bacilli</taxon>
        <taxon>Bacillales</taxon>
        <taxon>Bacillaceae</taxon>
        <taxon>Alteribacillus</taxon>
    </lineage>
</organism>
<dbReference type="InterPro" id="IPR016161">
    <property type="entry name" value="Ald_DH/histidinol_DH"/>
</dbReference>
<dbReference type="Gene3D" id="3.40.605.10">
    <property type="entry name" value="Aldehyde Dehydrogenase, Chain A, domain 1"/>
    <property type="match status" value="1"/>
</dbReference>
<evidence type="ECO:0000256" key="1">
    <source>
        <dbReference type="ARBA" id="ARBA00009986"/>
    </source>
</evidence>
<dbReference type="STRING" id="568899.SAMN05192534_10534"/>
<keyword evidence="10" id="KW-1185">Reference proteome</keyword>
<dbReference type="Gene3D" id="3.40.309.10">
    <property type="entry name" value="Aldehyde Dehydrogenase, Chain A, domain 2"/>
    <property type="match status" value="1"/>
</dbReference>
<comment type="similarity">
    <text evidence="1 7">Belongs to the aldehyde dehydrogenase family.</text>
</comment>
<dbReference type="PANTHER" id="PTHR43521">
    <property type="entry name" value="ALPHA-AMINOADIPIC SEMIALDEHYDE DEHYDROGENASE"/>
    <property type="match status" value="1"/>
</dbReference>
<dbReference type="InterPro" id="IPR016163">
    <property type="entry name" value="Ald_DH_C"/>
</dbReference>
<dbReference type="InterPro" id="IPR044638">
    <property type="entry name" value="ALDH7A1-like"/>
</dbReference>
<feature type="domain" description="Aldehyde dehydrogenase" evidence="8">
    <location>
        <begin position="15"/>
        <end position="478"/>
    </location>
</feature>
<dbReference type="AlphaFoldDB" id="A0A1G8C292"/>
<evidence type="ECO:0000256" key="7">
    <source>
        <dbReference type="RuleBase" id="RU003345"/>
    </source>
</evidence>
<gene>
    <name evidence="9" type="ORF">SAMN05192534_10534</name>
</gene>
<dbReference type="InterPro" id="IPR029510">
    <property type="entry name" value="Ald_DH_CS_GLU"/>
</dbReference>
<keyword evidence="4" id="KW-0520">NAD</keyword>
<dbReference type="Proteomes" id="UP000199163">
    <property type="component" value="Unassembled WGS sequence"/>
</dbReference>
<feature type="active site" evidence="6">
    <location>
        <position position="250"/>
    </location>
</feature>
<evidence type="ECO:0000259" key="8">
    <source>
        <dbReference type="Pfam" id="PF00171"/>
    </source>
</evidence>
<keyword evidence="3 7" id="KW-0560">Oxidoreductase</keyword>
<sequence length="495" mass="53282">MGKIPLYRNYVDGRWQEDANRREKVINPANAKVIAEAVISSPQIVHEAVDAAKRAQPAWKAVPAPERGELLFEIAQKLKEKKEELAQVLTAENGKPIQEARGEVQEAIDMGFYMAGEGRRLFGQTVPAELPNKHAMSVRSPVGVAGLITPWNFPIAIASWKMFPAIVSGNTVVWKPALETPGMADQFVKILDECGLPHGVVNLVNGTGEEAGNAIVEHDEVDIVSFTGSTATGRAIASKAGGMLKKVSLEMGGKNAITVMDSADINLAVDGILWSGFGTSGQRCTAASRIIVHRAVKQELEEALVAKTRELAVGDGADENTDVGPVIGETALTSIHDYVKIGRQEGELLCGGQILNEGKYKKGYYYEPTIITNVHPSARIAQEEIFGPVLAIIPVNSLSEAIQVNNDSAYGLSSSIFTNNTNEVFRAMHEMDTGIVYVNAGTTGAEIHLPFGGTKKTGNGHRDSGTASLDVFTEWKSVYVDYSGTLQRAQIDNNE</sequence>
<evidence type="ECO:0000256" key="3">
    <source>
        <dbReference type="ARBA" id="ARBA00023002"/>
    </source>
</evidence>
<dbReference type="PANTHER" id="PTHR43521:SF1">
    <property type="entry name" value="ALPHA-AMINOADIPIC SEMIALDEHYDE DEHYDROGENASE"/>
    <property type="match status" value="1"/>
</dbReference>
<dbReference type="EMBL" id="FNDK01000005">
    <property type="protein sequence ID" value="SDH39448.1"/>
    <property type="molecule type" value="Genomic_DNA"/>
</dbReference>
<evidence type="ECO:0000256" key="6">
    <source>
        <dbReference type="PROSITE-ProRule" id="PRU10007"/>
    </source>
</evidence>